<dbReference type="CDD" id="cd06222">
    <property type="entry name" value="RNase_H_like"/>
    <property type="match status" value="1"/>
</dbReference>
<dbReference type="PANTHER" id="PTHR47723">
    <property type="entry name" value="OS05G0353850 PROTEIN"/>
    <property type="match status" value="1"/>
</dbReference>
<dbReference type="PANTHER" id="PTHR47723:SF19">
    <property type="entry name" value="POLYNUCLEOTIDYL TRANSFERASE, RIBONUCLEASE H-LIKE SUPERFAMILY PROTEIN"/>
    <property type="match status" value="1"/>
</dbReference>
<comment type="caution">
    <text evidence="2">The sequence shown here is derived from an EMBL/GenBank/DDBJ whole genome shotgun (WGS) entry which is preliminary data.</text>
</comment>
<dbReference type="AlphaFoldDB" id="A0AAN8WDI4"/>
<gene>
    <name evidence="2" type="ORF">RJ641_013901</name>
</gene>
<dbReference type="InterPro" id="IPR002156">
    <property type="entry name" value="RNaseH_domain"/>
</dbReference>
<dbReference type="GO" id="GO:0003676">
    <property type="term" value="F:nucleic acid binding"/>
    <property type="evidence" value="ECO:0007669"/>
    <property type="project" value="InterPro"/>
</dbReference>
<keyword evidence="3" id="KW-1185">Reference proteome</keyword>
<feature type="domain" description="RNase H type-1" evidence="1">
    <location>
        <begin position="32"/>
        <end position="105"/>
    </location>
</feature>
<organism evidence="2 3">
    <name type="scientific">Dillenia turbinata</name>
    <dbReference type="NCBI Taxonomy" id="194707"/>
    <lineage>
        <taxon>Eukaryota</taxon>
        <taxon>Viridiplantae</taxon>
        <taxon>Streptophyta</taxon>
        <taxon>Embryophyta</taxon>
        <taxon>Tracheophyta</taxon>
        <taxon>Spermatophyta</taxon>
        <taxon>Magnoliopsida</taxon>
        <taxon>eudicotyledons</taxon>
        <taxon>Gunneridae</taxon>
        <taxon>Pentapetalae</taxon>
        <taxon>Dilleniales</taxon>
        <taxon>Dilleniaceae</taxon>
        <taxon>Dillenia</taxon>
    </lineage>
</organism>
<accession>A0AAN8WDI4</accession>
<dbReference type="Proteomes" id="UP001370490">
    <property type="component" value="Unassembled WGS sequence"/>
</dbReference>
<evidence type="ECO:0000313" key="2">
    <source>
        <dbReference type="EMBL" id="KAK6946357.1"/>
    </source>
</evidence>
<dbReference type="Pfam" id="PF13456">
    <property type="entry name" value="RVT_3"/>
    <property type="match status" value="1"/>
</dbReference>
<dbReference type="EMBL" id="JBAMMX010000002">
    <property type="protein sequence ID" value="KAK6946357.1"/>
    <property type="molecule type" value="Genomic_DNA"/>
</dbReference>
<protein>
    <submittedName>
        <fullName evidence="2">Ribonuclease H domain</fullName>
    </submittedName>
</protein>
<reference evidence="2 3" key="1">
    <citation type="submission" date="2023-12" db="EMBL/GenBank/DDBJ databases">
        <title>A high-quality genome assembly for Dillenia turbinata (Dilleniales).</title>
        <authorList>
            <person name="Chanderbali A."/>
        </authorList>
    </citation>
    <scope>NUCLEOTIDE SEQUENCE [LARGE SCALE GENOMIC DNA]</scope>
    <source>
        <strain evidence="2">LSX21</strain>
        <tissue evidence="2">Leaf</tissue>
    </source>
</reference>
<evidence type="ECO:0000259" key="1">
    <source>
        <dbReference type="Pfam" id="PF13456"/>
    </source>
</evidence>
<dbReference type="GO" id="GO:0004523">
    <property type="term" value="F:RNA-DNA hybrid ribonuclease activity"/>
    <property type="evidence" value="ECO:0007669"/>
    <property type="project" value="InterPro"/>
</dbReference>
<evidence type="ECO:0000313" key="3">
    <source>
        <dbReference type="Proteomes" id="UP001370490"/>
    </source>
</evidence>
<name>A0AAN8WDI4_9MAGN</name>
<dbReference type="InterPro" id="IPR044730">
    <property type="entry name" value="RNase_H-like_dom_plant"/>
</dbReference>
<sequence length="196" mass="22549">MLSGLIWKGDNRWVEMTVGVIGKCGSMHSLTLREGLKLAKAMQISDLQVEVDCLHLVHLLGNQVDENHPLLFIIKDCKHLLVDMKVSRVNNIFRESNCCANRLATVGRNAPRGVTILEYPTPELRKILEDDIARRGKHQMSRVKHRPNVMLGRRVGFHKKWIPTRVTLSAKEITRNTEMMEIIRKLYSELFLEIES</sequence>
<proteinExistence type="predicted"/>
<dbReference type="InterPro" id="IPR053151">
    <property type="entry name" value="RNase_H-like"/>
</dbReference>